<keyword evidence="6" id="KW-1185">Reference proteome</keyword>
<evidence type="ECO:0000259" key="4">
    <source>
        <dbReference type="PROSITE" id="PS51371"/>
    </source>
</evidence>
<evidence type="ECO:0000313" key="6">
    <source>
        <dbReference type="Proteomes" id="UP000730161"/>
    </source>
</evidence>
<accession>A0A8J7W9I1</accession>
<dbReference type="OrthoDB" id="85365at2157"/>
<evidence type="ECO:0000256" key="3">
    <source>
        <dbReference type="PROSITE-ProRule" id="PRU00703"/>
    </source>
</evidence>
<dbReference type="InterPro" id="IPR046342">
    <property type="entry name" value="CBS_dom_sf"/>
</dbReference>
<keyword evidence="2" id="KW-0028">Amino-acid biosynthesis</keyword>
<keyword evidence="2" id="KW-0486">Methionine biosynthesis</keyword>
<dbReference type="Gene3D" id="3.10.580.10">
    <property type="entry name" value="CBS-domain"/>
    <property type="match status" value="1"/>
</dbReference>
<organism evidence="5 6">
    <name type="scientific">Methanocalculus chunghsingensis</name>
    <dbReference type="NCBI Taxonomy" id="156457"/>
    <lineage>
        <taxon>Archaea</taxon>
        <taxon>Methanobacteriati</taxon>
        <taxon>Methanobacteriota</taxon>
        <taxon>Stenosarchaea group</taxon>
        <taxon>Methanomicrobia</taxon>
        <taxon>Methanomicrobiales</taxon>
        <taxon>Methanocalculaceae</taxon>
        <taxon>Methanocalculus</taxon>
    </lineage>
</organism>
<reference evidence="5" key="1">
    <citation type="submission" date="2014-12" db="EMBL/GenBank/DDBJ databases">
        <authorList>
            <person name="Huang H.-H."/>
            <person name="Chen S.-C."/>
            <person name="Lai M.-C."/>
        </authorList>
    </citation>
    <scope>NUCLEOTIDE SEQUENCE</scope>
    <source>
        <strain evidence="5">K1F9705b</strain>
    </source>
</reference>
<dbReference type="PANTHER" id="PTHR43080">
    <property type="entry name" value="CBS DOMAIN-CONTAINING PROTEIN CBSX3, MITOCHONDRIAL"/>
    <property type="match status" value="1"/>
</dbReference>
<dbReference type="Pfam" id="PF00571">
    <property type="entry name" value="CBS"/>
    <property type="match status" value="2"/>
</dbReference>
<feature type="domain" description="CBS" evidence="4">
    <location>
        <begin position="98"/>
        <end position="154"/>
    </location>
</feature>
<dbReference type="Proteomes" id="UP000730161">
    <property type="component" value="Unassembled WGS sequence"/>
</dbReference>
<proteinExistence type="predicted"/>
<protein>
    <recommendedName>
        <fullName evidence="4">CBS domain-containing protein</fullName>
    </recommendedName>
</protein>
<comment type="caution">
    <text evidence="5">The sequence shown here is derived from an EMBL/GenBank/DDBJ whole genome shotgun (WGS) entry which is preliminary data.</text>
</comment>
<sequence>MSPSDEPEGNPAPVSSIMTRVIRTITPETPVRDLIILGSEEGCGDLPVTTPEGIFLGVVTPLDLIGSILPSIGVRSGGSHRCITCHLKKEGATAREIMSRGHITIHQDDSVINAMKQMERNRHGDLIVTDDAGRVTGRIEICHIIRHLRLVGEL</sequence>
<evidence type="ECO:0000256" key="2">
    <source>
        <dbReference type="ARBA" id="ARBA00023167"/>
    </source>
</evidence>
<dbReference type="PANTHER" id="PTHR43080:SF2">
    <property type="entry name" value="CBS DOMAIN-CONTAINING PROTEIN"/>
    <property type="match status" value="1"/>
</dbReference>
<dbReference type="PROSITE" id="PS51371">
    <property type="entry name" value="CBS"/>
    <property type="match status" value="2"/>
</dbReference>
<dbReference type="AlphaFoldDB" id="A0A8J7W9I1"/>
<dbReference type="InterPro" id="IPR000644">
    <property type="entry name" value="CBS_dom"/>
</dbReference>
<evidence type="ECO:0000256" key="1">
    <source>
        <dbReference type="ARBA" id="ARBA00023122"/>
    </source>
</evidence>
<name>A0A8J7W9I1_9EURY</name>
<feature type="domain" description="CBS" evidence="4">
    <location>
        <begin position="18"/>
        <end position="74"/>
    </location>
</feature>
<dbReference type="SUPFAM" id="SSF54631">
    <property type="entry name" value="CBS-domain pair"/>
    <property type="match status" value="1"/>
</dbReference>
<gene>
    <name evidence="5" type="ORF">RJ53_06190</name>
</gene>
<dbReference type="InterPro" id="IPR051257">
    <property type="entry name" value="Diverse_CBS-Domain"/>
</dbReference>
<dbReference type="EMBL" id="JWHL01000008">
    <property type="protein sequence ID" value="MBR1369105.1"/>
    <property type="molecule type" value="Genomic_DNA"/>
</dbReference>
<dbReference type="SMART" id="SM00116">
    <property type="entry name" value="CBS"/>
    <property type="match status" value="2"/>
</dbReference>
<dbReference type="RefSeq" id="WP_211530789.1">
    <property type="nucleotide sequence ID" value="NZ_JWHL01000008.1"/>
</dbReference>
<evidence type="ECO:0000313" key="5">
    <source>
        <dbReference type="EMBL" id="MBR1369105.1"/>
    </source>
</evidence>
<dbReference type="GO" id="GO:0009086">
    <property type="term" value="P:methionine biosynthetic process"/>
    <property type="evidence" value="ECO:0007669"/>
    <property type="project" value="UniProtKB-KW"/>
</dbReference>
<keyword evidence="1 3" id="KW-0129">CBS domain</keyword>